<dbReference type="GO" id="GO:0016787">
    <property type="term" value="F:hydrolase activity"/>
    <property type="evidence" value="ECO:0007669"/>
    <property type="project" value="UniProtKB-KW"/>
</dbReference>
<keyword evidence="3" id="KW-0378">Hydrolase</keyword>
<dbReference type="AlphaFoldDB" id="A0AA95MKF4"/>
<accession>A0AA95MKF4</accession>
<dbReference type="Pfam" id="PF00144">
    <property type="entry name" value="Beta-lactamase"/>
    <property type="match status" value="1"/>
</dbReference>
<name>A0AA95MKF4_9BACI</name>
<dbReference type="SUPFAM" id="SSF56601">
    <property type="entry name" value="beta-lactamase/transpeptidase-like"/>
    <property type="match status" value="1"/>
</dbReference>
<dbReference type="Proteomes" id="UP001178288">
    <property type="component" value="Chromosome"/>
</dbReference>
<evidence type="ECO:0000313" key="4">
    <source>
        <dbReference type="Proteomes" id="UP001178288"/>
    </source>
</evidence>
<dbReference type="EC" id="3.1.1.103" evidence="3"/>
<dbReference type="InterPro" id="IPR050491">
    <property type="entry name" value="AmpC-like"/>
</dbReference>
<evidence type="ECO:0000259" key="2">
    <source>
        <dbReference type="Pfam" id="PF00144"/>
    </source>
</evidence>
<dbReference type="KEGG" id="nnv:QNH39_14690"/>
<dbReference type="RefSeq" id="WP_066087856.1">
    <property type="nucleotide sequence ID" value="NZ_CP126114.1"/>
</dbReference>
<keyword evidence="4" id="KW-1185">Reference proteome</keyword>
<protein>
    <submittedName>
        <fullName evidence="3">Serine hydrolase domain-containing protein</fullName>
        <ecNumber evidence="3">3.1.1.103</ecNumber>
    </submittedName>
</protein>
<dbReference type="PANTHER" id="PTHR46825:SF9">
    <property type="entry name" value="BETA-LACTAMASE-RELATED DOMAIN-CONTAINING PROTEIN"/>
    <property type="match status" value="1"/>
</dbReference>
<feature type="compositionally biased region" description="Basic and acidic residues" evidence="1">
    <location>
        <begin position="136"/>
        <end position="157"/>
    </location>
</feature>
<dbReference type="InterPro" id="IPR012338">
    <property type="entry name" value="Beta-lactam/transpept-like"/>
</dbReference>
<feature type="region of interest" description="Disordered" evidence="1">
    <location>
        <begin position="134"/>
        <end position="160"/>
    </location>
</feature>
<proteinExistence type="predicted"/>
<dbReference type="InterPro" id="IPR001466">
    <property type="entry name" value="Beta-lactam-related"/>
</dbReference>
<reference evidence="3" key="1">
    <citation type="submission" date="2023-05" db="EMBL/GenBank/DDBJ databases">
        <title>Comparative genomics of Bacillaceae isolates and their secondary metabolite potential.</title>
        <authorList>
            <person name="Song L."/>
            <person name="Nielsen L.J."/>
            <person name="Mohite O."/>
            <person name="Xu X."/>
            <person name="Weber T."/>
            <person name="Kovacs A.T."/>
        </authorList>
    </citation>
    <scope>NUCLEOTIDE SEQUENCE</scope>
    <source>
        <strain evidence="3">XLM17</strain>
    </source>
</reference>
<dbReference type="EMBL" id="CP126114">
    <property type="protein sequence ID" value="WHY83934.1"/>
    <property type="molecule type" value="Genomic_DNA"/>
</dbReference>
<organism evidence="3 4">
    <name type="scientific">Neobacillus novalis</name>
    <dbReference type="NCBI Taxonomy" id="220687"/>
    <lineage>
        <taxon>Bacteria</taxon>
        <taxon>Bacillati</taxon>
        <taxon>Bacillota</taxon>
        <taxon>Bacilli</taxon>
        <taxon>Bacillales</taxon>
        <taxon>Bacillaceae</taxon>
        <taxon>Neobacillus</taxon>
    </lineage>
</organism>
<evidence type="ECO:0000313" key="3">
    <source>
        <dbReference type="EMBL" id="WHY83934.1"/>
    </source>
</evidence>
<gene>
    <name evidence="3" type="ORF">QNH39_14690</name>
</gene>
<dbReference type="Gene3D" id="3.40.710.10">
    <property type="entry name" value="DD-peptidase/beta-lactamase superfamily"/>
    <property type="match status" value="1"/>
</dbReference>
<sequence length="483" mass="53578">MTQKTVTSEFEQYCQELAEKHNIPGFSIGLAKEGKLFYENGIGYRDVENKLPLSSDTVFGIGSVTKSFTSVAIMQLQEAGKLHVNDPVIKYLPEFKTPNEEYTKQMTIHHFMTHSAGLPPLPTLFKSLSKSVANDPKFEDEGKTEGDIGKVEQEASKEPGASVDTYEELMADIAKQEFELLGFPGTEFSYSNDGYALLGSIIERVSGVSYEQYIKDYILEPCGMKNSVFHLEELDGHEDVSSLYNSRKKDEKTIIFESNNPWDAPSMRAAGFLKSTVNDMLKFAEIYRNEGKVGDAQILTAESVELITTPHIECDKGRYYGYGVMITPDYYGFKLIDHGGSVKGVAAQMNILPELGLTGVAFANLAGVPSAKLLFSAFNDQLGKPVKESYPSYEEVEISEDELRQYEGEFVSGEGAKYTVAVEAGQLQLKAEGLDPITDVKPIGNDTFIVAFRESELGLRFVKDDDNKVIRAAFGFRQIPKVE</sequence>
<feature type="domain" description="Beta-lactamase-related" evidence="2">
    <location>
        <begin position="10"/>
        <end position="368"/>
    </location>
</feature>
<dbReference type="PANTHER" id="PTHR46825">
    <property type="entry name" value="D-ALANYL-D-ALANINE-CARBOXYPEPTIDASE/ENDOPEPTIDASE AMPH"/>
    <property type="match status" value="1"/>
</dbReference>
<evidence type="ECO:0000256" key="1">
    <source>
        <dbReference type="SAM" id="MobiDB-lite"/>
    </source>
</evidence>